<organism evidence="1 2">
    <name type="scientific">Podospora fimiseda</name>
    <dbReference type="NCBI Taxonomy" id="252190"/>
    <lineage>
        <taxon>Eukaryota</taxon>
        <taxon>Fungi</taxon>
        <taxon>Dikarya</taxon>
        <taxon>Ascomycota</taxon>
        <taxon>Pezizomycotina</taxon>
        <taxon>Sordariomycetes</taxon>
        <taxon>Sordariomycetidae</taxon>
        <taxon>Sordariales</taxon>
        <taxon>Podosporaceae</taxon>
        <taxon>Podospora</taxon>
    </lineage>
</organism>
<reference evidence="1" key="1">
    <citation type="journal article" date="2023" name="Mol. Phylogenet. Evol.">
        <title>Genome-scale phylogeny and comparative genomics of the fungal order Sordariales.</title>
        <authorList>
            <person name="Hensen N."/>
            <person name="Bonometti L."/>
            <person name="Westerberg I."/>
            <person name="Brannstrom I.O."/>
            <person name="Guillou S."/>
            <person name="Cros-Aarteil S."/>
            <person name="Calhoun S."/>
            <person name="Haridas S."/>
            <person name="Kuo A."/>
            <person name="Mondo S."/>
            <person name="Pangilinan J."/>
            <person name="Riley R."/>
            <person name="LaButti K."/>
            <person name="Andreopoulos B."/>
            <person name="Lipzen A."/>
            <person name="Chen C."/>
            <person name="Yan M."/>
            <person name="Daum C."/>
            <person name="Ng V."/>
            <person name="Clum A."/>
            <person name="Steindorff A."/>
            <person name="Ohm R.A."/>
            <person name="Martin F."/>
            <person name="Silar P."/>
            <person name="Natvig D.O."/>
            <person name="Lalanne C."/>
            <person name="Gautier V."/>
            <person name="Ament-Velasquez S.L."/>
            <person name="Kruys A."/>
            <person name="Hutchinson M.I."/>
            <person name="Powell A.J."/>
            <person name="Barry K."/>
            <person name="Miller A.N."/>
            <person name="Grigoriev I.V."/>
            <person name="Debuchy R."/>
            <person name="Gladieux P."/>
            <person name="Hiltunen Thoren M."/>
            <person name="Johannesson H."/>
        </authorList>
    </citation>
    <scope>NUCLEOTIDE SEQUENCE</scope>
    <source>
        <strain evidence="1">CBS 990.96</strain>
    </source>
</reference>
<gene>
    <name evidence="1" type="ORF">QBC38DRAFT_185012</name>
</gene>
<evidence type="ECO:0000313" key="1">
    <source>
        <dbReference type="EMBL" id="KAK4227692.1"/>
    </source>
</evidence>
<accession>A0AAN7BQQ7</accession>
<keyword evidence="2" id="KW-1185">Reference proteome</keyword>
<dbReference type="AlphaFoldDB" id="A0AAN7BQQ7"/>
<reference evidence="1" key="2">
    <citation type="submission" date="2023-05" db="EMBL/GenBank/DDBJ databases">
        <authorList>
            <consortium name="Lawrence Berkeley National Laboratory"/>
            <person name="Steindorff A."/>
            <person name="Hensen N."/>
            <person name="Bonometti L."/>
            <person name="Westerberg I."/>
            <person name="Brannstrom I.O."/>
            <person name="Guillou S."/>
            <person name="Cros-Aarteil S."/>
            <person name="Calhoun S."/>
            <person name="Haridas S."/>
            <person name="Kuo A."/>
            <person name="Mondo S."/>
            <person name="Pangilinan J."/>
            <person name="Riley R."/>
            <person name="Labutti K."/>
            <person name="Andreopoulos B."/>
            <person name="Lipzen A."/>
            <person name="Chen C."/>
            <person name="Yanf M."/>
            <person name="Daum C."/>
            <person name="Ng V."/>
            <person name="Clum A."/>
            <person name="Ohm R."/>
            <person name="Martin F."/>
            <person name="Silar P."/>
            <person name="Natvig D."/>
            <person name="Lalanne C."/>
            <person name="Gautier V."/>
            <person name="Ament-Velasquez S.L."/>
            <person name="Kruys A."/>
            <person name="Hutchinson M.I."/>
            <person name="Powell A.J."/>
            <person name="Barry K."/>
            <person name="Miller A.N."/>
            <person name="Grigoriev I.V."/>
            <person name="Debuchy R."/>
            <person name="Gladieux P."/>
            <person name="Thoren M.H."/>
            <person name="Johannesson H."/>
        </authorList>
    </citation>
    <scope>NUCLEOTIDE SEQUENCE</scope>
    <source>
        <strain evidence="1">CBS 990.96</strain>
    </source>
</reference>
<comment type="caution">
    <text evidence="1">The sequence shown here is derived from an EMBL/GenBank/DDBJ whole genome shotgun (WGS) entry which is preliminary data.</text>
</comment>
<name>A0AAN7BQQ7_9PEZI</name>
<proteinExistence type="predicted"/>
<sequence length="244" mass="28150">MWLAAQRQPTFGAVGISPLYSAQCINLRRTKSGFLGKNLTHHVIPRSRSKEKTGFESAKGYTKGFVELECLPFDLVTCQVTWNDKHFYRHAMEPKMWEHEARPASDRRAGGRMARVPRLPWVKKRNRSPKTYCQLYRFWKILVAQLLQDKPKYLGGIFSLREREREGSIFDLLGWGERTGVIFVLLRAANSGRVRVLTFQFLHSLGIPFLFPNSHLVVFDDDDDDGSCRLPMNQQLSLSTEYPS</sequence>
<dbReference type="Proteomes" id="UP001301958">
    <property type="component" value="Unassembled WGS sequence"/>
</dbReference>
<dbReference type="EMBL" id="MU865328">
    <property type="protein sequence ID" value="KAK4227692.1"/>
    <property type="molecule type" value="Genomic_DNA"/>
</dbReference>
<protein>
    <submittedName>
        <fullName evidence="1">Uncharacterized protein</fullName>
    </submittedName>
</protein>
<evidence type="ECO:0000313" key="2">
    <source>
        <dbReference type="Proteomes" id="UP001301958"/>
    </source>
</evidence>